<feature type="coiled-coil region" evidence="1">
    <location>
        <begin position="11"/>
        <end position="38"/>
    </location>
</feature>
<dbReference type="Proteomes" id="UP000037251">
    <property type="component" value="Unassembled WGS sequence"/>
</dbReference>
<reference evidence="3" key="1">
    <citation type="submission" date="2015-07" db="EMBL/GenBank/DDBJ databases">
        <authorList>
            <person name="Ju K.-S."/>
            <person name="Doroghazi J.R."/>
            <person name="Metcalf W.W."/>
        </authorList>
    </citation>
    <scope>NUCLEOTIDE SEQUENCE [LARGE SCALE GENOMIC DNA]</scope>
    <source>
        <strain evidence="3">NRRL 2290</strain>
    </source>
</reference>
<accession>A0A0L8L512</accession>
<dbReference type="eggNOG" id="ENOG50322ZV">
    <property type="taxonomic scope" value="Bacteria"/>
</dbReference>
<organism evidence="2 3">
    <name type="scientific">Streptomyces resistomycificus</name>
    <dbReference type="NCBI Taxonomy" id="67356"/>
    <lineage>
        <taxon>Bacteria</taxon>
        <taxon>Bacillati</taxon>
        <taxon>Actinomycetota</taxon>
        <taxon>Actinomycetes</taxon>
        <taxon>Kitasatosporales</taxon>
        <taxon>Streptomycetaceae</taxon>
        <taxon>Streptomyces</taxon>
        <taxon>Streptomyces aurantiacus group</taxon>
    </lineage>
</organism>
<gene>
    <name evidence="2" type="ORF">ADK37_23325</name>
</gene>
<dbReference type="PATRIC" id="fig|67356.5.peg.4971"/>
<dbReference type="RefSeq" id="WP_030040178.1">
    <property type="nucleotide sequence ID" value="NZ_KL575597.1"/>
</dbReference>
<keyword evidence="3" id="KW-1185">Reference proteome</keyword>
<protein>
    <submittedName>
        <fullName evidence="2">Uncharacterized protein</fullName>
    </submittedName>
</protein>
<evidence type="ECO:0000256" key="1">
    <source>
        <dbReference type="SAM" id="Coils"/>
    </source>
</evidence>
<dbReference type="EMBL" id="LGUS01000174">
    <property type="protein sequence ID" value="KOG33313.1"/>
    <property type="molecule type" value="Genomic_DNA"/>
</dbReference>
<name>A0A0L8L512_9ACTN</name>
<dbReference type="STRING" id="67356.AQJ84_11260"/>
<sequence length="80" mass="8756">MAAELTRRFVTRQLQLTVEELEREAERLAVAARIYADEIAAGRHGSAHRLAQDAAALALTERRLAGMREIAGLLDEGPTS</sequence>
<dbReference type="AlphaFoldDB" id="A0A0L8L512"/>
<keyword evidence="1" id="KW-0175">Coiled coil</keyword>
<proteinExistence type="predicted"/>
<comment type="caution">
    <text evidence="2">The sequence shown here is derived from an EMBL/GenBank/DDBJ whole genome shotgun (WGS) entry which is preliminary data.</text>
</comment>
<evidence type="ECO:0000313" key="3">
    <source>
        <dbReference type="Proteomes" id="UP000037251"/>
    </source>
</evidence>
<evidence type="ECO:0000313" key="2">
    <source>
        <dbReference type="EMBL" id="KOG33313.1"/>
    </source>
</evidence>